<evidence type="ECO:0008006" key="4">
    <source>
        <dbReference type="Google" id="ProtNLM"/>
    </source>
</evidence>
<organism evidence="2 3">
    <name type="scientific">Serratia marcescens</name>
    <dbReference type="NCBI Taxonomy" id="615"/>
    <lineage>
        <taxon>Bacteria</taxon>
        <taxon>Pseudomonadati</taxon>
        <taxon>Pseudomonadota</taxon>
        <taxon>Gammaproteobacteria</taxon>
        <taxon>Enterobacterales</taxon>
        <taxon>Yersiniaceae</taxon>
        <taxon>Serratia</taxon>
    </lineage>
</organism>
<dbReference type="AlphaFoldDB" id="A0A6H2ZSU4"/>
<feature type="transmembrane region" description="Helical" evidence="1">
    <location>
        <begin position="98"/>
        <end position="120"/>
    </location>
</feature>
<proteinExistence type="predicted"/>
<keyword evidence="1" id="KW-0472">Membrane</keyword>
<keyword evidence="1" id="KW-1133">Transmembrane helix</keyword>
<dbReference type="Proteomes" id="UP000050489">
    <property type="component" value="Unassembled WGS sequence"/>
</dbReference>
<protein>
    <recommendedName>
        <fullName evidence="4">Acyltransferase 3 domain-containing protein</fullName>
    </recommendedName>
</protein>
<keyword evidence="1" id="KW-0812">Transmembrane</keyword>
<accession>A0A6H2ZSU4</accession>
<dbReference type="EMBL" id="LJEX02000133">
    <property type="protein sequence ID" value="OCO80616.1"/>
    <property type="molecule type" value="Genomic_DNA"/>
</dbReference>
<feature type="transmembrane region" description="Helical" evidence="1">
    <location>
        <begin position="36"/>
        <end position="55"/>
    </location>
</feature>
<evidence type="ECO:0000313" key="2">
    <source>
        <dbReference type="EMBL" id="OCO80616.1"/>
    </source>
</evidence>
<evidence type="ECO:0000256" key="1">
    <source>
        <dbReference type="SAM" id="Phobius"/>
    </source>
</evidence>
<sequence>MFNEMYQFFNYSGYMTLGFLVSKIELDSKKVAIKMLLLSILMSVALFFMVIQDSIMKGKITQDLWEFKTPLVVIFSVSVFLFFKNAKTSLTDKYGDKLSSIAGLVFPVYLVHYLYIFLIVRHFGYAFKALPVIIQIPIETAIITLSSFITVFIMSKIPFINRLI</sequence>
<reference evidence="3" key="1">
    <citation type="submission" date="2016-04" db="EMBL/GenBank/DDBJ databases">
        <authorList>
            <person name="Osei Sekyere J."/>
            <person name="Sivertsen A."/>
            <person name="Pedersen A.T."/>
            <person name="Sundsfjord A."/>
        </authorList>
    </citation>
    <scope>NUCLEOTIDE SEQUENCE [LARGE SCALE GENOMIC DNA]</scope>
    <source>
        <strain evidence="3">945174350</strain>
    </source>
</reference>
<feature type="transmembrane region" description="Helical" evidence="1">
    <location>
        <begin position="132"/>
        <end position="154"/>
    </location>
</feature>
<feature type="transmembrane region" description="Helical" evidence="1">
    <location>
        <begin position="67"/>
        <end position="86"/>
    </location>
</feature>
<evidence type="ECO:0000313" key="3">
    <source>
        <dbReference type="Proteomes" id="UP000050489"/>
    </source>
</evidence>
<gene>
    <name evidence="2" type="ORF">AN695_0224920</name>
</gene>
<name>A0A6H2ZSU4_SERMA</name>
<comment type="caution">
    <text evidence="2">The sequence shown here is derived from an EMBL/GenBank/DDBJ whole genome shotgun (WGS) entry which is preliminary data.</text>
</comment>